<gene>
    <name evidence="3" type="ORF">D0Y65_038937</name>
    <name evidence="2" type="ORF">glysoja_036004</name>
</gene>
<name>A0A0B2PF34_GLYSO</name>
<dbReference type="Proteomes" id="UP000053555">
    <property type="component" value="Unassembled WGS sequence"/>
</dbReference>
<dbReference type="AlphaFoldDB" id="A0A0B2PF34"/>
<feature type="transmembrane region" description="Helical" evidence="1">
    <location>
        <begin position="21"/>
        <end position="41"/>
    </location>
</feature>
<keyword evidence="1" id="KW-0472">Membrane</keyword>
<keyword evidence="1" id="KW-0812">Transmembrane</keyword>
<evidence type="ECO:0000313" key="3">
    <source>
        <dbReference type="EMBL" id="RZB69372.1"/>
    </source>
</evidence>
<sequence length="96" mass="11275">MARQAFIPFHLIKRNPLFSPPIILSLFLFASLTKPLCFFFLPQPNLLSLHFTLLFHYGDNCYSYYFRTQHSTPLIPLLLRHTLLSLLLLFLLLPLN</sequence>
<keyword evidence="4" id="KW-1185">Reference proteome</keyword>
<protein>
    <submittedName>
        <fullName evidence="2">Uncharacterized protein</fullName>
    </submittedName>
</protein>
<dbReference type="EMBL" id="QZWG01000014">
    <property type="protein sequence ID" value="RZB69372.1"/>
    <property type="molecule type" value="Genomic_DNA"/>
</dbReference>
<feature type="transmembrane region" description="Helical" evidence="1">
    <location>
        <begin position="77"/>
        <end position="95"/>
    </location>
</feature>
<evidence type="ECO:0000313" key="4">
    <source>
        <dbReference type="Proteomes" id="UP000289340"/>
    </source>
</evidence>
<accession>A0A0B2PF34</accession>
<dbReference type="EMBL" id="KN667684">
    <property type="protein sequence ID" value="KHN06139.1"/>
    <property type="molecule type" value="Genomic_DNA"/>
</dbReference>
<reference evidence="2" key="1">
    <citation type="submission" date="2014-07" db="EMBL/GenBank/DDBJ databases">
        <title>Identification of a novel salt tolerance gene in wild soybean by whole-genome sequencing.</title>
        <authorList>
            <person name="Lam H.-M."/>
            <person name="Qi X."/>
            <person name="Li M.-W."/>
            <person name="Liu X."/>
            <person name="Xie M."/>
            <person name="Ni M."/>
            <person name="Xu X."/>
        </authorList>
    </citation>
    <scope>NUCLEOTIDE SEQUENCE [LARGE SCALE GENOMIC DNA]</scope>
    <source>
        <tissue evidence="2">Root</tissue>
    </source>
</reference>
<dbReference type="Proteomes" id="UP000289340">
    <property type="component" value="Chromosome 14"/>
</dbReference>
<proteinExistence type="predicted"/>
<evidence type="ECO:0000313" key="2">
    <source>
        <dbReference type="EMBL" id="KHN06139.1"/>
    </source>
</evidence>
<keyword evidence="1" id="KW-1133">Transmembrane helix</keyword>
<organism evidence="2">
    <name type="scientific">Glycine soja</name>
    <name type="common">Wild soybean</name>
    <dbReference type="NCBI Taxonomy" id="3848"/>
    <lineage>
        <taxon>Eukaryota</taxon>
        <taxon>Viridiplantae</taxon>
        <taxon>Streptophyta</taxon>
        <taxon>Embryophyta</taxon>
        <taxon>Tracheophyta</taxon>
        <taxon>Spermatophyta</taxon>
        <taxon>Magnoliopsida</taxon>
        <taxon>eudicotyledons</taxon>
        <taxon>Gunneridae</taxon>
        <taxon>Pentapetalae</taxon>
        <taxon>rosids</taxon>
        <taxon>fabids</taxon>
        <taxon>Fabales</taxon>
        <taxon>Fabaceae</taxon>
        <taxon>Papilionoideae</taxon>
        <taxon>50 kb inversion clade</taxon>
        <taxon>NPAAA clade</taxon>
        <taxon>indigoferoid/millettioid clade</taxon>
        <taxon>Phaseoleae</taxon>
        <taxon>Glycine</taxon>
        <taxon>Glycine subgen. Soja</taxon>
    </lineage>
</organism>
<reference evidence="3 4" key="2">
    <citation type="submission" date="2018-09" db="EMBL/GenBank/DDBJ databases">
        <title>A high-quality reference genome of wild soybean provides a powerful tool to mine soybean genomes.</title>
        <authorList>
            <person name="Xie M."/>
            <person name="Chung C.Y.L."/>
            <person name="Li M.-W."/>
            <person name="Wong F.-L."/>
            <person name="Chan T.-F."/>
            <person name="Lam H.-M."/>
        </authorList>
    </citation>
    <scope>NUCLEOTIDE SEQUENCE [LARGE SCALE GENOMIC DNA]</scope>
    <source>
        <strain evidence="4">cv. W05</strain>
        <tissue evidence="3">Hypocotyl of etiolated seedlings</tissue>
    </source>
</reference>
<evidence type="ECO:0000256" key="1">
    <source>
        <dbReference type="SAM" id="Phobius"/>
    </source>
</evidence>